<name>A0A409YGQ1_9AGAR</name>
<evidence type="ECO:0000256" key="1">
    <source>
        <dbReference type="SAM" id="MobiDB-lite"/>
    </source>
</evidence>
<feature type="region of interest" description="Disordered" evidence="1">
    <location>
        <begin position="19"/>
        <end position="45"/>
    </location>
</feature>
<gene>
    <name evidence="2" type="ORF">CVT26_012121</name>
</gene>
<evidence type="ECO:0000313" key="3">
    <source>
        <dbReference type="Proteomes" id="UP000284706"/>
    </source>
</evidence>
<proteinExistence type="predicted"/>
<evidence type="ECO:0000313" key="2">
    <source>
        <dbReference type="EMBL" id="PPR02162.1"/>
    </source>
</evidence>
<reference evidence="2 3" key="1">
    <citation type="journal article" date="2018" name="Evol. Lett.">
        <title>Horizontal gene cluster transfer increased hallucinogenic mushroom diversity.</title>
        <authorList>
            <person name="Reynolds H.T."/>
            <person name="Vijayakumar V."/>
            <person name="Gluck-Thaler E."/>
            <person name="Korotkin H.B."/>
            <person name="Matheny P.B."/>
            <person name="Slot J.C."/>
        </authorList>
    </citation>
    <scope>NUCLEOTIDE SEQUENCE [LARGE SCALE GENOMIC DNA]</scope>
    <source>
        <strain evidence="2 3">SRW20</strain>
    </source>
</reference>
<keyword evidence="3" id="KW-1185">Reference proteome</keyword>
<dbReference type="EMBL" id="NHYE01000868">
    <property type="protein sequence ID" value="PPR02162.1"/>
    <property type="molecule type" value="Genomic_DNA"/>
</dbReference>
<sequence>MGPPYVTRTPAQLREIHIRLEGRARTTTEGGGGGGGGKERNTTINDAQAVDPVSGLLHNRLSQRVLDWTCLDAIDVAPPPLLHIPHPSFF</sequence>
<comment type="caution">
    <text evidence="2">The sequence shown here is derived from an EMBL/GenBank/DDBJ whole genome shotgun (WGS) entry which is preliminary data.</text>
</comment>
<dbReference type="InParanoid" id="A0A409YGQ1"/>
<dbReference type="AlphaFoldDB" id="A0A409YGQ1"/>
<organism evidence="2 3">
    <name type="scientific">Gymnopilus dilepis</name>
    <dbReference type="NCBI Taxonomy" id="231916"/>
    <lineage>
        <taxon>Eukaryota</taxon>
        <taxon>Fungi</taxon>
        <taxon>Dikarya</taxon>
        <taxon>Basidiomycota</taxon>
        <taxon>Agaricomycotina</taxon>
        <taxon>Agaricomycetes</taxon>
        <taxon>Agaricomycetidae</taxon>
        <taxon>Agaricales</taxon>
        <taxon>Agaricineae</taxon>
        <taxon>Hymenogastraceae</taxon>
        <taxon>Gymnopilus</taxon>
    </lineage>
</organism>
<protein>
    <submittedName>
        <fullName evidence="2">Uncharacterized protein</fullName>
    </submittedName>
</protein>
<accession>A0A409YGQ1</accession>
<dbReference type="Proteomes" id="UP000284706">
    <property type="component" value="Unassembled WGS sequence"/>
</dbReference>